<dbReference type="PANTHER" id="PTHR43630">
    <property type="entry name" value="POLY-BETA-1,6-N-ACETYL-D-GLUCOSAMINE SYNTHASE"/>
    <property type="match status" value="1"/>
</dbReference>
<accession>A0A7X8C3H5</accession>
<keyword evidence="2" id="KW-0808">Transferase</keyword>
<dbReference type="RefSeq" id="WP_276647873.1">
    <property type="nucleotide sequence ID" value="NZ_JAAYSM010000167.1"/>
</dbReference>
<dbReference type="CDD" id="cd02511">
    <property type="entry name" value="Beta4Glucosyltransferase"/>
    <property type="match status" value="1"/>
</dbReference>
<evidence type="ECO:0000313" key="2">
    <source>
        <dbReference type="EMBL" id="NLJ18280.1"/>
    </source>
</evidence>
<dbReference type="Pfam" id="PF00535">
    <property type="entry name" value="Glycos_transf_2"/>
    <property type="match status" value="1"/>
</dbReference>
<dbReference type="Gene3D" id="3.90.550.10">
    <property type="entry name" value="Spore Coat Polysaccharide Biosynthesis Protein SpsA, Chain A"/>
    <property type="match status" value="1"/>
</dbReference>
<comment type="caution">
    <text evidence="2">The sequence shown here is derived from an EMBL/GenBank/DDBJ whole genome shotgun (WGS) entry which is preliminary data.</text>
</comment>
<sequence length="280" mass="33795">MVDLTAIILTKNEDKNIEDCLKSIKGFAKRVVVVDSGSTDNTVELAKKHGADVYYNEFDYYAQQFNWGIYNTNITTDWILRLDADERFTPELCEEVEYLLDKHKDDSINGITMEAWLYFMGKKLRYGASKKRKIMIFRRGFGKIEDRKRDAHTILFEGDSVVTKNRFIHYDFKDINHFINKYNYYATRETEDYLDYLKGQSQDIETDKKIAKTRKKKFNIYYKAPMFLRAKLWYIYNYYFRLGFMDGREGQIYHWLECHWYRYLVDVKIREKMNVIDEDQ</sequence>
<reference evidence="2 3" key="1">
    <citation type="journal article" date="2020" name="Biotechnol. Biofuels">
        <title>New insights from the biogas microbiome by comprehensive genome-resolved metagenomics of nearly 1600 species originating from multiple anaerobic digesters.</title>
        <authorList>
            <person name="Campanaro S."/>
            <person name="Treu L."/>
            <person name="Rodriguez-R L.M."/>
            <person name="Kovalovszki A."/>
            <person name="Ziels R.M."/>
            <person name="Maus I."/>
            <person name="Zhu X."/>
            <person name="Kougias P.G."/>
            <person name="Basile A."/>
            <person name="Luo G."/>
            <person name="Schluter A."/>
            <person name="Konstantinidis K.T."/>
            <person name="Angelidaki I."/>
        </authorList>
    </citation>
    <scope>NUCLEOTIDE SEQUENCE [LARGE SCALE GENOMIC DNA]</scope>
    <source>
        <strain evidence="2">AS23ysBPME_34</strain>
    </source>
</reference>
<proteinExistence type="predicted"/>
<dbReference type="PANTHER" id="PTHR43630:SF2">
    <property type="entry name" value="GLYCOSYLTRANSFERASE"/>
    <property type="match status" value="1"/>
</dbReference>
<dbReference type="EMBL" id="JAAYSM010000167">
    <property type="protein sequence ID" value="NLJ18280.1"/>
    <property type="molecule type" value="Genomic_DNA"/>
</dbReference>
<name>A0A7X8C3H5_9LACT</name>
<organism evidence="2 3">
    <name type="scientific">Globicatella sulfidifaciens</name>
    <dbReference type="NCBI Taxonomy" id="136093"/>
    <lineage>
        <taxon>Bacteria</taxon>
        <taxon>Bacillati</taxon>
        <taxon>Bacillota</taxon>
        <taxon>Bacilli</taxon>
        <taxon>Lactobacillales</taxon>
        <taxon>Aerococcaceae</taxon>
        <taxon>Globicatella</taxon>
    </lineage>
</organism>
<protein>
    <submittedName>
        <fullName evidence="2">Glycosyltransferase family 2 protein</fullName>
    </submittedName>
</protein>
<evidence type="ECO:0000259" key="1">
    <source>
        <dbReference type="Pfam" id="PF00535"/>
    </source>
</evidence>
<dbReference type="SUPFAM" id="SSF53448">
    <property type="entry name" value="Nucleotide-diphospho-sugar transferases"/>
    <property type="match status" value="1"/>
</dbReference>
<feature type="domain" description="Glycosyltransferase 2-like" evidence="1">
    <location>
        <begin position="6"/>
        <end position="112"/>
    </location>
</feature>
<dbReference type="Proteomes" id="UP000541058">
    <property type="component" value="Unassembled WGS sequence"/>
</dbReference>
<dbReference type="GO" id="GO:0016740">
    <property type="term" value="F:transferase activity"/>
    <property type="evidence" value="ECO:0007669"/>
    <property type="project" value="UniProtKB-KW"/>
</dbReference>
<gene>
    <name evidence="2" type="ORF">GX355_05405</name>
</gene>
<dbReference type="InterPro" id="IPR001173">
    <property type="entry name" value="Glyco_trans_2-like"/>
</dbReference>
<dbReference type="AlphaFoldDB" id="A0A7X8C3H5"/>
<evidence type="ECO:0000313" key="3">
    <source>
        <dbReference type="Proteomes" id="UP000541058"/>
    </source>
</evidence>
<dbReference type="InterPro" id="IPR029044">
    <property type="entry name" value="Nucleotide-diphossugar_trans"/>
</dbReference>